<dbReference type="RefSeq" id="WP_146782605.1">
    <property type="nucleotide sequence ID" value="NZ_CP042434.1"/>
</dbReference>
<dbReference type="KEGG" id="agi:FSB73_12470"/>
<keyword evidence="9" id="KW-1133">Transmembrane helix</keyword>
<organism evidence="11 12">
    <name type="scientific">Arachidicoccus ginsenosidivorans</name>
    <dbReference type="NCBI Taxonomy" id="496057"/>
    <lineage>
        <taxon>Bacteria</taxon>
        <taxon>Pseudomonadati</taxon>
        <taxon>Bacteroidota</taxon>
        <taxon>Chitinophagia</taxon>
        <taxon>Chitinophagales</taxon>
        <taxon>Chitinophagaceae</taxon>
        <taxon>Arachidicoccus</taxon>
    </lineage>
</organism>
<protein>
    <recommendedName>
        <fullName evidence="2">histidine kinase</fullName>
        <ecNumber evidence="2">2.7.13.3</ecNumber>
    </recommendedName>
</protein>
<feature type="domain" description="Histidine kinase" evidence="10">
    <location>
        <begin position="184"/>
        <end position="413"/>
    </location>
</feature>
<keyword evidence="3" id="KW-0597">Phosphoprotein</keyword>
<comment type="catalytic activity">
    <reaction evidence="1">
        <text>ATP + protein L-histidine = ADP + protein N-phospho-L-histidine.</text>
        <dbReference type="EC" id="2.7.13.3"/>
    </reaction>
</comment>
<dbReference type="InterPro" id="IPR003594">
    <property type="entry name" value="HATPase_dom"/>
</dbReference>
<keyword evidence="6 11" id="KW-0418">Kinase</keyword>
<dbReference type="PANTHER" id="PTHR43065">
    <property type="entry name" value="SENSOR HISTIDINE KINASE"/>
    <property type="match status" value="1"/>
</dbReference>
<feature type="transmembrane region" description="Helical" evidence="9">
    <location>
        <begin position="6"/>
        <end position="27"/>
    </location>
</feature>
<evidence type="ECO:0000256" key="2">
    <source>
        <dbReference type="ARBA" id="ARBA00012438"/>
    </source>
</evidence>
<keyword evidence="4" id="KW-0808">Transferase</keyword>
<dbReference type="PANTHER" id="PTHR43065:SF10">
    <property type="entry name" value="PEROXIDE STRESS-ACTIVATED HISTIDINE KINASE MAK3"/>
    <property type="match status" value="1"/>
</dbReference>
<evidence type="ECO:0000256" key="5">
    <source>
        <dbReference type="ARBA" id="ARBA00022741"/>
    </source>
</evidence>
<evidence type="ECO:0000313" key="12">
    <source>
        <dbReference type="Proteomes" id="UP000321291"/>
    </source>
</evidence>
<dbReference type="SMART" id="SM00387">
    <property type="entry name" value="HATPase_c"/>
    <property type="match status" value="1"/>
</dbReference>
<proteinExistence type="predicted"/>
<evidence type="ECO:0000256" key="6">
    <source>
        <dbReference type="ARBA" id="ARBA00022777"/>
    </source>
</evidence>
<dbReference type="InterPro" id="IPR036890">
    <property type="entry name" value="HATPase_C_sf"/>
</dbReference>
<dbReference type="EMBL" id="CP042434">
    <property type="protein sequence ID" value="QEC72365.1"/>
    <property type="molecule type" value="Genomic_DNA"/>
</dbReference>
<dbReference type="EC" id="2.7.13.3" evidence="2"/>
<name>A0A5B8VP31_9BACT</name>
<keyword evidence="9" id="KW-0812">Transmembrane</keyword>
<keyword evidence="5" id="KW-0547">Nucleotide-binding</keyword>
<dbReference type="GO" id="GO:0004673">
    <property type="term" value="F:protein histidine kinase activity"/>
    <property type="evidence" value="ECO:0007669"/>
    <property type="project" value="UniProtKB-EC"/>
</dbReference>
<reference evidence="11 12" key="1">
    <citation type="journal article" date="2017" name="Int. J. Syst. Evol. Microbiol.">
        <title>Arachidicoccus ginsenosidivorans sp. nov., with ginsenoside-converting activity isolated from ginseng cultivating soil.</title>
        <authorList>
            <person name="Siddiqi M.Z."/>
            <person name="Aslam Z."/>
            <person name="Im W.T."/>
        </authorList>
    </citation>
    <scope>NUCLEOTIDE SEQUENCE [LARGE SCALE GENOMIC DNA]</scope>
    <source>
        <strain evidence="11 12">Gsoil 809</strain>
    </source>
</reference>
<feature type="transmembrane region" description="Helical" evidence="9">
    <location>
        <begin position="146"/>
        <end position="165"/>
    </location>
</feature>
<keyword evidence="12" id="KW-1185">Reference proteome</keyword>
<dbReference type="InterPro" id="IPR005467">
    <property type="entry name" value="His_kinase_dom"/>
</dbReference>
<dbReference type="Pfam" id="PF02518">
    <property type="entry name" value="HATPase_c"/>
    <property type="match status" value="1"/>
</dbReference>
<dbReference type="Gene3D" id="3.30.565.10">
    <property type="entry name" value="Histidine kinase-like ATPase, C-terminal domain"/>
    <property type="match status" value="1"/>
</dbReference>
<keyword evidence="9" id="KW-0472">Membrane</keyword>
<dbReference type="OrthoDB" id="1931120at2"/>
<evidence type="ECO:0000259" key="10">
    <source>
        <dbReference type="PROSITE" id="PS50109"/>
    </source>
</evidence>
<dbReference type="PROSITE" id="PS50109">
    <property type="entry name" value="HIS_KIN"/>
    <property type="match status" value="1"/>
</dbReference>
<evidence type="ECO:0000256" key="3">
    <source>
        <dbReference type="ARBA" id="ARBA00022553"/>
    </source>
</evidence>
<evidence type="ECO:0000256" key="4">
    <source>
        <dbReference type="ARBA" id="ARBA00022679"/>
    </source>
</evidence>
<sequence>MKFAPVFNWKILLVLIALVIVTGSLVYSRYLSLKLGKIETQRVETWVEAQRTIANATDETNLNLAVKISSENKDIPIIETTVKDSITGNYLNLDSASAVDNPAYLKDKLRDFKNMHAPIVLTFDQDTSASLHYYYGESRLQRELRYFPVIQLCIVGLFIIVLIVIQRVANKSAQNRLWVGMAKETAHQLGTPLTSLEGWSEILKSNYEQLERPTDYSPADLKRQEADKANTDQKNHLQILREMGTDIARLKLISDRFAKIGSAPKLLPADVASQVENMVHYIKKRAGGGVQFTFTAVQPPYQAMISGPLMDWVIENLLKNALDAISGTGSIQVSLHKNERQILIDIQDSGKGIPHSQFKKVFNPGFTTKKRGWGLGLALTKRIVEQYHHGSIFVRQSEPGKGTTFRIQLPIASNIAEDQV</sequence>
<accession>A0A5B8VP31</accession>
<dbReference type="AlphaFoldDB" id="A0A5B8VP31"/>
<dbReference type="GO" id="GO:0005524">
    <property type="term" value="F:ATP binding"/>
    <property type="evidence" value="ECO:0007669"/>
    <property type="project" value="UniProtKB-KW"/>
</dbReference>
<dbReference type="Proteomes" id="UP000321291">
    <property type="component" value="Chromosome"/>
</dbReference>
<evidence type="ECO:0000256" key="8">
    <source>
        <dbReference type="ARBA" id="ARBA00023012"/>
    </source>
</evidence>
<dbReference type="SUPFAM" id="SSF55874">
    <property type="entry name" value="ATPase domain of HSP90 chaperone/DNA topoisomerase II/histidine kinase"/>
    <property type="match status" value="1"/>
</dbReference>
<evidence type="ECO:0000313" key="11">
    <source>
        <dbReference type="EMBL" id="QEC72365.1"/>
    </source>
</evidence>
<keyword evidence="8" id="KW-0902">Two-component regulatory system</keyword>
<evidence type="ECO:0000256" key="9">
    <source>
        <dbReference type="SAM" id="Phobius"/>
    </source>
</evidence>
<keyword evidence="7" id="KW-0067">ATP-binding</keyword>
<dbReference type="PRINTS" id="PR00344">
    <property type="entry name" value="BCTRLSENSOR"/>
</dbReference>
<evidence type="ECO:0000256" key="7">
    <source>
        <dbReference type="ARBA" id="ARBA00022840"/>
    </source>
</evidence>
<dbReference type="GO" id="GO:0000160">
    <property type="term" value="P:phosphorelay signal transduction system"/>
    <property type="evidence" value="ECO:0007669"/>
    <property type="project" value="UniProtKB-KW"/>
</dbReference>
<dbReference type="InterPro" id="IPR004358">
    <property type="entry name" value="Sig_transdc_His_kin-like_C"/>
</dbReference>
<evidence type="ECO:0000256" key="1">
    <source>
        <dbReference type="ARBA" id="ARBA00000085"/>
    </source>
</evidence>
<gene>
    <name evidence="11" type="ORF">FSB73_12470</name>
</gene>